<dbReference type="AlphaFoldDB" id="A0A1H4IUL1"/>
<evidence type="ECO:0000256" key="1">
    <source>
        <dbReference type="SAM" id="Phobius"/>
    </source>
</evidence>
<proteinExistence type="predicted"/>
<evidence type="ECO:0000313" key="2">
    <source>
        <dbReference type="EMBL" id="SEB37703.1"/>
    </source>
</evidence>
<feature type="transmembrane region" description="Helical" evidence="1">
    <location>
        <begin position="6"/>
        <end position="27"/>
    </location>
</feature>
<reference evidence="2 3" key="1">
    <citation type="submission" date="2016-10" db="EMBL/GenBank/DDBJ databases">
        <authorList>
            <person name="de Groot N.N."/>
        </authorList>
    </citation>
    <scope>NUCLEOTIDE SEQUENCE [LARGE SCALE GENOMIC DNA]</scope>
    <source>
        <strain evidence="2 3">DSM 21799</strain>
    </source>
</reference>
<dbReference type="InterPro" id="IPR018729">
    <property type="entry name" value="DUF2269_transmembrane"/>
</dbReference>
<feature type="transmembrane region" description="Helical" evidence="1">
    <location>
        <begin position="48"/>
        <end position="65"/>
    </location>
</feature>
<dbReference type="EMBL" id="FNRY01000001">
    <property type="protein sequence ID" value="SEB37703.1"/>
    <property type="molecule type" value="Genomic_DNA"/>
</dbReference>
<feature type="transmembrane region" description="Helical" evidence="1">
    <location>
        <begin position="77"/>
        <end position="97"/>
    </location>
</feature>
<dbReference type="Proteomes" id="UP000199183">
    <property type="component" value="Unassembled WGS sequence"/>
</dbReference>
<gene>
    <name evidence="2" type="ORF">SAMN04489806_0285</name>
</gene>
<protein>
    <submittedName>
        <fullName evidence="2">Predicted integral membrane protein</fullName>
    </submittedName>
</protein>
<dbReference type="STRING" id="640635.SAMN04489806_0285"/>
<feature type="transmembrane region" description="Helical" evidence="1">
    <location>
        <begin position="118"/>
        <end position="142"/>
    </location>
</feature>
<accession>A0A1H4IUL1</accession>
<keyword evidence="1" id="KW-0472">Membrane</keyword>
<dbReference type="Pfam" id="PF10027">
    <property type="entry name" value="DUF2269"/>
    <property type="match status" value="1"/>
</dbReference>
<keyword evidence="3" id="KW-1185">Reference proteome</keyword>
<keyword evidence="1" id="KW-0812">Transmembrane</keyword>
<evidence type="ECO:0000313" key="3">
    <source>
        <dbReference type="Proteomes" id="UP000199183"/>
    </source>
</evidence>
<dbReference type="OrthoDB" id="5190563at2"/>
<sequence length="144" mass="15142">METLFNVLHVVAAVFIVGPMAILPMTAMRAVRAGNGAQVAVLAKSTMIFSWLSVLVVVFGFGIMGMSEYDISISTPWILWSIILWLVAIILNLVLVVPTMNKAARALADGAAEGSGSGYPAIAAGSGLTTILLIAVVVLMVWKP</sequence>
<organism evidence="2 3">
    <name type="scientific">Paramicrobacterium humi</name>
    <dbReference type="NCBI Taxonomy" id="640635"/>
    <lineage>
        <taxon>Bacteria</taxon>
        <taxon>Bacillati</taxon>
        <taxon>Actinomycetota</taxon>
        <taxon>Actinomycetes</taxon>
        <taxon>Micrococcales</taxon>
        <taxon>Microbacteriaceae</taxon>
        <taxon>Paramicrobacterium</taxon>
    </lineage>
</organism>
<dbReference type="RefSeq" id="WP_091179111.1">
    <property type="nucleotide sequence ID" value="NZ_FNRY01000001.1"/>
</dbReference>
<name>A0A1H4IUL1_9MICO</name>
<keyword evidence="1" id="KW-1133">Transmembrane helix</keyword>